<name>A0AAV3UA76_9ALTE</name>
<evidence type="ECO:0000256" key="4">
    <source>
        <dbReference type="ARBA" id="ARBA00023080"/>
    </source>
</evidence>
<dbReference type="CDD" id="cd00555">
    <property type="entry name" value="Maf"/>
    <property type="match status" value="1"/>
</dbReference>
<accession>A0AAV3UA76</accession>
<dbReference type="Gene3D" id="3.90.950.10">
    <property type="match status" value="1"/>
</dbReference>
<evidence type="ECO:0000256" key="5">
    <source>
        <dbReference type="HAMAP-Rule" id="MF_00528"/>
    </source>
</evidence>
<proteinExistence type="inferred from homology"/>
<evidence type="ECO:0000256" key="3">
    <source>
        <dbReference type="ARBA" id="ARBA00022801"/>
    </source>
</evidence>
<comment type="subcellular location">
    <subcellularLocation>
        <location evidence="1 5">Cytoplasm</location>
    </subcellularLocation>
</comment>
<dbReference type="GO" id="GO:0047429">
    <property type="term" value="F:nucleoside triphosphate diphosphatase activity"/>
    <property type="evidence" value="ECO:0007669"/>
    <property type="project" value="InterPro"/>
</dbReference>
<keyword evidence="2 5" id="KW-0963">Cytoplasm</keyword>
<evidence type="ECO:0000256" key="1">
    <source>
        <dbReference type="ARBA" id="ARBA00004496"/>
    </source>
</evidence>
<dbReference type="InterPro" id="IPR003697">
    <property type="entry name" value="Maf-like"/>
</dbReference>
<dbReference type="AlphaFoldDB" id="A0AAV3UA76"/>
<reference evidence="7" key="1">
    <citation type="journal article" date="2019" name="Int. J. Syst. Evol. Microbiol.">
        <title>The Global Catalogue of Microorganisms (GCM) 10K type strain sequencing project: providing services to taxonomists for standard genome sequencing and annotation.</title>
        <authorList>
            <consortium name="The Broad Institute Genomics Platform"/>
            <consortium name="The Broad Institute Genome Sequencing Center for Infectious Disease"/>
            <person name="Wu L."/>
            <person name="Ma J."/>
        </authorList>
    </citation>
    <scope>NUCLEOTIDE SEQUENCE [LARGE SCALE GENOMIC DNA]</scope>
    <source>
        <strain evidence="7">JCM 19134</strain>
    </source>
</reference>
<comment type="caution">
    <text evidence="5">Lacks conserved residue(s) required for the propagation of feature annotation.</text>
</comment>
<dbReference type="Pfam" id="PF02545">
    <property type="entry name" value="Maf"/>
    <property type="match status" value="1"/>
</dbReference>
<dbReference type="RefSeq" id="WP_345428195.1">
    <property type="nucleotide sequence ID" value="NZ_AP031496.1"/>
</dbReference>
<comment type="function">
    <text evidence="5">Nucleoside triphosphate pyrophosphatase that hydrolyzes 7-methyl-GTP (m(7)GTP). May have a dual role in cell division arrest and in preventing the incorporation of modified nucleotides into cellular nucleic acids.</text>
</comment>
<comment type="cofactor">
    <cofactor evidence="5">
        <name>a divalent metal cation</name>
        <dbReference type="ChEBI" id="CHEBI:60240"/>
    </cofactor>
</comment>
<dbReference type="PANTHER" id="PTHR43213:SF10">
    <property type="entry name" value="7-METHYL-GTP PYROPHOSPHATASE"/>
    <property type="match status" value="1"/>
</dbReference>
<dbReference type="NCBIfam" id="TIGR00172">
    <property type="entry name" value="maf"/>
    <property type="match status" value="1"/>
</dbReference>
<keyword evidence="3 5" id="KW-0378">Hydrolase</keyword>
<dbReference type="GO" id="GO:0009117">
    <property type="term" value="P:nucleotide metabolic process"/>
    <property type="evidence" value="ECO:0007669"/>
    <property type="project" value="UniProtKB-KW"/>
</dbReference>
<dbReference type="HAMAP" id="MF_00528">
    <property type="entry name" value="Maf"/>
    <property type="match status" value="1"/>
</dbReference>
<feature type="site" description="Important for substrate specificity" evidence="5">
    <location>
        <position position="154"/>
    </location>
</feature>
<keyword evidence="7" id="KW-1185">Reference proteome</keyword>
<comment type="similarity">
    <text evidence="5">Belongs to the Maf family. YceF subfamily.</text>
</comment>
<dbReference type="PIRSF" id="PIRSF006305">
    <property type="entry name" value="Maf"/>
    <property type="match status" value="1"/>
</dbReference>
<comment type="catalytic activity">
    <reaction evidence="5">
        <text>N(7)-methyl-GTP + H2O = N(7)-methyl-GMP + diphosphate + H(+)</text>
        <dbReference type="Rhea" id="RHEA:58744"/>
        <dbReference type="ChEBI" id="CHEBI:15377"/>
        <dbReference type="ChEBI" id="CHEBI:15378"/>
        <dbReference type="ChEBI" id="CHEBI:33019"/>
        <dbReference type="ChEBI" id="CHEBI:58285"/>
        <dbReference type="ChEBI" id="CHEBI:87133"/>
    </reaction>
</comment>
<dbReference type="InterPro" id="IPR029001">
    <property type="entry name" value="ITPase-like_fam"/>
</dbReference>
<evidence type="ECO:0000313" key="7">
    <source>
        <dbReference type="Proteomes" id="UP001409585"/>
    </source>
</evidence>
<dbReference type="EC" id="3.6.1.-" evidence="5"/>
<dbReference type="Proteomes" id="UP001409585">
    <property type="component" value="Unassembled WGS sequence"/>
</dbReference>
<protein>
    <recommendedName>
        <fullName evidence="5">7-methyl-GTP pyrophosphatase</fullName>
        <shortName evidence="5">m(7)GTP pyrophosphatase</shortName>
        <ecNumber evidence="5">3.6.1.-</ecNumber>
    </recommendedName>
</protein>
<feature type="site" description="Important for substrate specificity" evidence="5">
    <location>
        <position position="70"/>
    </location>
</feature>
<dbReference type="GO" id="GO:0005737">
    <property type="term" value="C:cytoplasm"/>
    <property type="evidence" value="ECO:0007669"/>
    <property type="project" value="UniProtKB-SubCell"/>
</dbReference>
<feature type="site" description="Important for substrate specificity" evidence="5">
    <location>
        <position position="11"/>
    </location>
</feature>
<feature type="active site" description="Proton acceptor" evidence="5">
    <location>
        <position position="69"/>
    </location>
</feature>
<dbReference type="PANTHER" id="PTHR43213">
    <property type="entry name" value="BIFUNCTIONAL DTTP/UTP PYROPHOSPHATASE/METHYLTRANSFERASE PROTEIN-RELATED"/>
    <property type="match status" value="1"/>
</dbReference>
<gene>
    <name evidence="6" type="ORF">GCM10025791_49110</name>
</gene>
<evidence type="ECO:0000313" key="6">
    <source>
        <dbReference type="EMBL" id="GAA4961700.1"/>
    </source>
</evidence>
<dbReference type="SUPFAM" id="SSF52972">
    <property type="entry name" value="ITPase-like"/>
    <property type="match status" value="1"/>
</dbReference>
<comment type="caution">
    <text evidence="6">The sequence shown here is derived from an EMBL/GenBank/DDBJ whole genome shotgun (WGS) entry which is preliminary data.</text>
</comment>
<evidence type="ECO:0000256" key="2">
    <source>
        <dbReference type="ARBA" id="ARBA00022490"/>
    </source>
</evidence>
<organism evidence="6 7">
    <name type="scientific">Halioxenophilus aromaticivorans</name>
    <dbReference type="NCBI Taxonomy" id="1306992"/>
    <lineage>
        <taxon>Bacteria</taxon>
        <taxon>Pseudomonadati</taxon>
        <taxon>Pseudomonadota</taxon>
        <taxon>Gammaproteobacteria</taxon>
        <taxon>Alteromonadales</taxon>
        <taxon>Alteromonadaceae</taxon>
        <taxon>Halioxenophilus</taxon>
    </lineage>
</organism>
<dbReference type="EMBL" id="BAABLX010000080">
    <property type="protein sequence ID" value="GAA4961700.1"/>
    <property type="molecule type" value="Genomic_DNA"/>
</dbReference>
<keyword evidence="4 5" id="KW-0546">Nucleotide metabolism</keyword>
<sequence>MKLVLASESRYRAEVLRQLRVPFVQVTSNHPEETIANEPPKARAQRLAIEKAEAVAKTIDYPALIIGSDQVASINDELLSKPGTVEKAKQQLAKSSGQNGHFYTGCCVYNTANQQSFSAVDTVTVKFRTLTQEEIAAYIKQDNPLDCAGSFKIEALGIALMEEVRSNDPTSLVGLGLINLCNLLKKHNFNPIIHTN</sequence>